<dbReference type="PROSITE" id="PS50206">
    <property type="entry name" value="RHODANESE_3"/>
    <property type="match status" value="1"/>
</dbReference>
<gene>
    <name evidence="2" type="ORF">DDB_G0267698</name>
</gene>
<dbReference type="HOGENOM" id="CLU_089574_0_2_1"/>
<dbReference type="PaxDb" id="44689-DDB0305284"/>
<sequence>MSNYSTKTPTFNFKENKQINKQQLKELIDGVEKGDYEKNYVLIDVRNPTEVEQTHLIPTAEHIPLGLLPAALSMSDSEFEETFNRKKFDVSGKRSEMAADLARNMGYRNVLNYPGSFEDWVSN</sequence>
<dbReference type="PhylomeDB" id="Q55GF0"/>
<keyword evidence="3" id="KW-1185">Reference proteome</keyword>
<dbReference type="GO" id="GO:0005739">
    <property type="term" value="C:mitochondrion"/>
    <property type="evidence" value="ECO:0000318"/>
    <property type="project" value="GO_Central"/>
</dbReference>
<dbReference type="dictyBase" id="DDB_G0267698"/>
<dbReference type="InterPro" id="IPR036873">
    <property type="entry name" value="Rhodanese-like_dom_sf"/>
</dbReference>
<dbReference type="InterPro" id="IPR001763">
    <property type="entry name" value="Rhodanese-like_dom"/>
</dbReference>
<dbReference type="PANTHER" id="PTHR44086">
    <property type="entry name" value="THIOSULFATE SULFURTRANSFERASE RDL2, MITOCHONDRIAL-RELATED"/>
    <property type="match status" value="1"/>
</dbReference>
<feature type="domain" description="Rhodanese" evidence="1">
    <location>
        <begin position="36"/>
        <end position="122"/>
    </location>
</feature>
<dbReference type="PANTHER" id="PTHR44086:SF10">
    <property type="entry name" value="THIOSULFATE SULFURTRANSFERASE_RHODANESE-LIKE DOMAIN-CONTAINING PROTEIN 3"/>
    <property type="match status" value="1"/>
</dbReference>
<dbReference type="KEGG" id="ddi:DDB_G0267698"/>
<reference evidence="2 3" key="1">
    <citation type="journal article" date="2005" name="Nature">
        <title>The genome of the social amoeba Dictyostelium discoideum.</title>
        <authorList>
            <consortium name="The Dictyostelium discoideum Sequencing Consortium"/>
            <person name="Eichinger L."/>
            <person name="Pachebat J.A."/>
            <person name="Glockner G."/>
            <person name="Rajandream M.A."/>
            <person name="Sucgang R."/>
            <person name="Berriman M."/>
            <person name="Song J."/>
            <person name="Olsen R."/>
            <person name="Szafranski K."/>
            <person name="Xu Q."/>
            <person name="Tunggal B."/>
            <person name="Kummerfeld S."/>
            <person name="Madera M."/>
            <person name="Konfortov B.A."/>
            <person name="Rivero F."/>
            <person name="Bankier A.T."/>
            <person name="Lehmann R."/>
            <person name="Hamlin N."/>
            <person name="Davies R."/>
            <person name="Gaudet P."/>
            <person name="Fey P."/>
            <person name="Pilcher K."/>
            <person name="Chen G."/>
            <person name="Saunders D."/>
            <person name="Sodergren E."/>
            <person name="Davis P."/>
            <person name="Kerhornou A."/>
            <person name="Nie X."/>
            <person name="Hall N."/>
            <person name="Anjard C."/>
            <person name="Hemphill L."/>
            <person name="Bason N."/>
            <person name="Farbrother P."/>
            <person name="Desany B."/>
            <person name="Just E."/>
            <person name="Morio T."/>
            <person name="Rost R."/>
            <person name="Churcher C."/>
            <person name="Cooper J."/>
            <person name="Haydock S."/>
            <person name="van Driessche N."/>
            <person name="Cronin A."/>
            <person name="Goodhead I."/>
            <person name="Muzny D."/>
            <person name="Mourier T."/>
            <person name="Pain A."/>
            <person name="Lu M."/>
            <person name="Harper D."/>
            <person name="Lindsay R."/>
            <person name="Hauser H."/>
            <person name="James K."/>
            <person name="Quiles M."/>
            <person name="Madan Babu M."/>
            <person name="Saito T."/>
            <person name="Buchrieser C."/>
            <person name="Wardroper A."/>
            <person name="Felder M."/>
            <person name="Thangavelu M."/>
            <person name="Johnson D."/>
            <person name="Knights A."/>
            <person name="Loulseged H."/>
            <person name="Mungall K."/>
            <person name="Oliver K."/>
            <person name="Price C."/>
            <person name="Quail M.A."/>
            <person name="Urushihara H."/>
            <person name="Hernandez J."/>
            <person name="Rabbinowitsch E."/>
            <person name="Steffen D."/>
            <person name="Sanders M."/>
            <person name="Ma J."/>
            <person name="Kohara Y."/>
            <person name="Sharp S."/>
            <person name="Simmonds M."/>
            <person name="Spiegler S."/>
            <person name="Tivey A."/>
            <person name="Sugano S."/>
            <person name="White B."/>
            <person name="Walker D."/>
            <person name="Woodward J."/>
            <person name="Winckler T."/>
            <person name="Tanaka Y."/>
            <person name="Shaulsky G."/>
            <person name="Schleicher M."/>
            <person name="Weinstock G."/>
            <person name="Rosenthal A."/>
            <person name="Cox E.C."/>
            <person name="Chisholm R.L."/>
            <person name="Gibbs R."/>
            <person name="Loomis W.F."/>
            <person name="Platzer M."/>
            <person name="Kay R.R."/>
            <person name="Williams J."/>
            <person name="Dear P.H."/>
            <person name="Noegel A.A."/>
            <person name="Barrell B."/>
            <person name="Kuspa A."/>
        </authorList>
    </citation>
    <scope>NUCLEOTIDE SEQUENCE [LARGE SCALE GENOMIC DNA]</scope>
    <source>
        <strain evidence="2 3">AX4</strain>
    </source>
</reference>
<dbReference type="SUPFAM" id="SSF52821">
    <property type="entry name" value="Rhodanese/Cell cycle control phosphatase"/>
    <property type="match status" value="1"/>
</dbReference>
<dbReference type="GO" id="GO:0004792">
    <property type="term" value="F:thiosulfate-cyanide sulfurtransferase activity"/>
    <property type="evidence" value="ECO:0000318"/>
    <property type="project" value="GO_Central"/>
</dbReference>
<proteinExistence type="predicted"/>
<dbReference type="FunCoup" id="Q55GF0">
    <property type="interactions" value="110"/>
</dbReference>
<dbReference type="Proteomes" id="UP000002195">
    <property type="component" value="Unassembled WGS sequence"/>
</dbReference>
<dbReference type="SMR" id="Q55GF0"/>
<dbReference type="InParanoid" id="Q55GF0"/>
<protein>
    <recommendedName>
        <fullName evidence="1">Rhodanese domain-containing protein</fullName>
    </recommendedName>
</protein>
<organism evidence="2 3">
    <name type="scientific">Dictyostelium discoideum</name>
    <name type="common">Social amoeba</name>
    <dbReference type="NCBI Taxonomy" id="44689"/>
    <lineage>
        <taxon>Eukaryota</taxon>
        <taxon>Amoebozoa</taxon>
        <taxon>Evosea</taxon>
        <taxon>Eumycetozoa</taxon>
        <taxon>Dictyostelia</taxon>
        <taxon>Dictyosteliales</taxon>
        <taxon>Dictyosteliaceae</taxon>
        <taxon>Dictyostelium</taxon>
    </lineage>
</organism>
<dbReference type="RefSeq" id="XP_647234.1">
    <property type="nucleotide sequence ID" value="XM_642142.1"/>
</dbReference>
<dbReference type="EMBL" id="AAFI02000003">
    <property type="protein sequence ID" value="EAL73302.1"/>
    <property type="molecule type" value="Genomic_DNA"/>
</dbReference>
<evidence type="ECO:0000313" key="2">
    <source>
        <dbReference type="EMBL" id="EAL73302.1"/>
    </source>
</evidence>
<name>Q55GF0_DICDI</name>
<dbReference type="Gene3D" id="3.40.250.10">
    <property type="entry name" value="Rhodanese-like domain"/>
    <property type="match status" value="1"/>
</dbReference>
<dbReference type="STRING" id="44689.Q55GF0"/>
<dbReference type="VEuPathDB" id="AmoebaDB:DDB_G0267698"/>
<comment type="caution">
    <text evidence="2">The sequence shown here is derived from an EMBL/GenBank/DDBJ whole genome shotgun (WGS) entry which is preliminary data.</text>
</comment>
<accession>Q55GF0</accession>
<dbReference type="GeneID" id="8616039"/>
<dbReference type="OMA" id="NISRCYI"/>
<dbReference type="AlphaFoldDB" id="Q55GF0"/>
<evidence type="ECO:0000313" key="3">
    <source>
        <dbReference type="Proteomes" id="UP000002195"/>
    </source>
</evidence>
<dbReference type="eggNOG" id="KOG1530">
    <property type="taxonomic scope" value="Eukaryota"/>
</dbReference>
<evidence type="ECO:0000259" key="1">
    <source>
        <dbReference type="PROSITE" id="PS50206"/>
    </source>
</evidence>
<dbReference type="Pfam" id="PF00581">
    <property type="entry name" value="Rhodanese"/>
    <property type="match status" value="1"/>
</dbReference>